<dbReference type="Gene3D" id="3.30.700.10">
    <property type="entry name" value="Glycoprotein, Type 4 Pilin"/>
    <property type="match status" value="1"/>
</dbReference>
<dbReference type="OrthoDB" id="9795612at2"/>
<reference evidence="3 4" key="1">
    <citation type="submission" date="2016-11" db="EMBL/GenBank/DDBJ databases">
        <authorList>
            <person name="Jaros S."/>
            <person name="Januszkiewicz K."/>
            <person name="Wedrychowicz H."/>
        </authorList>
    </citation>
    <scope>NUCLEOTIDE SEQUENCE [LARGE SCALE GENOMIC DNA]</scope>
    <source>
        <strain evidence="3 4">DSM 18899</strain>
    </source>
</reference>
<evidence type="ECO:0000256" key="2">
    <source>
        <dbReference type="SAM" id="Phobius"/>
    </source>
</evidence>
<keyword evidence="2" id="KW-0472">Membrane</keyword>
<dbReference type="PRINTS" id="PR00813">
    <property type="entry name" value="BCTERIALGSPG"/>
</dbReference>
<dbReference type="Proteomes" id="UP000186513">
    <property type="component" value="Unassembled WGS sequence"/>
</dbReference>
<gene>
    <name evidence="3" type="ORF">SAMN02745887_03603</name>
</gene>
<name>A0A1K2HRU8_9NEIS</name>
<evidence type="ECO:0000313" key="4">
    <source>
        <dbReference type="Proteomes" id="UP000186513"/>
    </source>
</evidence>
<accession>A0A1K2HRU8</accession>
<dbReference type="PANTHER" id="PTHR30093:SF47">
    <property type="entry name" value="TYPE IV PILUS NON-CORE MINOR PILIN PILE"/>
    <property type="match status" value="1"/>
</dbReference>
<dbReference type="InterPro" id="IPR000983">
    <property type="entry name" value="Bac_GSPG_pilin"/>
</dbReference>
<keyword evidence="4" id="KW-1185">Reference proteome</keyword>
<keyword evidence="2" id="KW-0812">Transmembrane</keyword>
<feature type="transmembrane region" description="Helical" evidence="2">
    <location>
        <begin position="12"/>
        <end position="37"/>
    </location>
</feature>
<dbReference type="Pfam" id="PF07963">
    <property type="entry name" value="N_methyl"/>
    <property type="match status" value="1"/>
</dbReference>
<dbReference type="SUPFAM" id="SSF54523">
    <property type="entry name" value="Pili subunits"/>
    <property type="match status" value="1"/>
</dbReference>
<dbReference type="AlphaFoldDB" id="A0A1K2HRU8"/>
<evidence type="ECO:0000256" key="1">
    <source>
        <dbReference type="ARBA" id="ARBA00022481"/>
    </source>
</evidence>
<sequence>MVSPIATGKRRARWAGFTLIELLVVLAIMAALLTLVVPRYFKQTERAHETVLRHNLLAMRDAIDKFHGDLGRYPSSLDELASQQYLREVPLDPITGRRDSWRIQAPANQAGVFDVHSGAAGQGSDGSDYAQW</sequence>
<keyword evidence="2" id="KW-1133">Transmembrane helix</keyword>
<dbReference type="STRING" id="1121279.SAMN02745887_03603"/>
<dbReference type="GO" id="GO:0015628">
    <property type="term" value="P:protein secretion by the type II secretion system"/>
    <property type="evidence" value="ECO:0007669"/>
    <property type="project" value="InterPro"/>
</dbReference>
<protein>
    <submittedName>
        <fullName evidence="3">General secretion pathway protein G</fullName>
    </submittedName>
</protein>
<organism evidence="3 4">
    <name type="scientific">Chitinimonas taiwanensis DSM 18899</name>
    <dbReference type="NCBI Taxonomy" id="1121279"/>
    <lineage>
        <taxon>Bacteria</taxon>
        <taxon>Pseudomonadati</taxon>
        <taxon>Pseudomonadota</taxon>
        <taxon>Betaproteobacteria</taxon>
        <taxon>Neisseriales</taxon>
        <taxon>Chitinibacteraceae</taxon>
        <taxon>Chitinimonas</taxon>
    </lineage>
</organism>
<dbReference type="EMBL" id="FPKR01000017">
    <property type="protein sequence ID" value="SFZ79421.1"/>
    <property type="molecule type" value="Genomic_DNA"/>
</dbReference>
<dbReference type="PANTHER" id="PTHR30093">
    <property type="entry name" value="GENERAL SECRETION PATHWAY PROTEIN G"/>
    <property type="match status" value="1"/>
</dbReference>
<evidence type="ECO:0000313" key="3">
    <source>
        <dbReference type="EMBL" id="SFZ79421.1"/>
    </source>
</evidence>
<dbReference type="NCBIfam" id="TIGR02532">
    <property type="entry name" value="IV_pilin_GFxxxE"/>
    <property type="match status" value="1"/>
</dbReference>
<proteinExistence type="predicted"/>
<dbReference type="InterPro" id="IPR045584">
    <property type="entry name" value="Pilin-like"/>
</dbReference>
<dbReference type="GO" id="GO:0015627">
    <property type="term" value="C:type II protein secretion system complex"/>
    <property type="evidence" value="ECO:0007669"/>
    <property type="project" value="InterPro"/>
</dbReference>
<dbReference type="PROSITE" id="PS00409">
    <property type="entry name" value="PROKAR_NTER_METHYL"/>
    <property type="match status" value="1"/>
</dbReference>
<dbReference type="InterPro" id="IPR012902">
    <property type="entry name" value="N_methyl_site"/>
</dbReference>
<dbReference type="RefSeq" id="WP_072430082.1">
    <property type="nucleotide sequence ID" value="NZ_FPKR01000017.1"/>
</dbReference>
<keyword evidence="1" id="KW-0488">Methylation</keyword>